<dbReference type="PANTHER" id="PTHR42791">
    <property type="entry name" value="GNAT FAMILY ACETYLTRANSFERASE"/>
    <property type="match status" value="1"/>
</dbReference>
<dbReference type="SUPFAM" id="SSF55729">
    <property type="entry name" value="Acyl-CoA N-acyltransferases (Nat)"/>
    <property type="match status" value="1"/>
</dbReference>
<evidence type="ECO:0000313" key="3">
    <source>
        <dbReference type="Proteomes" id="UP001199916"/>
    </source>
</evidence>
<comment type="caution">
    <text evidence="2">The sequence shown here is derived from an EMBL/GenBank/DDBJ whole genome shotgun (WGS) entry which is preliminary data.</text>
</comment>
<dbReference type="InterPro" id="IPR052523">
    <property type="entry name" value="Trichothecene_AcTrans"/>
</dbReference>
<dbReference type="RefSeq" id="WP_233696678.1">
    <property type="nucleotide sequence ID" value="NZ_JAJNBZ010000006.1"/>
</dbReference>
<protein>
    <submittedName>
        <fullName evidence="2">GNAT family N-acetyltransferase</fullName>
    </submittedName>
</protein>
<reference evidence="2 3" key="1">
    <citation type="submission" date="2021-11" db="EMBL/GenBank/DDBJ databases">
        <title>Draft genome sequence of Paenibacillus profundus YoMME, a new Gram-positive bacteria with exoelectrogenic properties.</title>
        <authorList>
            <person name="Hubenova Y."/>
            <person name="Hubenova E."/>
            <person name="Manasiev Y."/>
            <person name="Peykov S."/>
            <person name="Mitov M."/>
        </authorList>
    </citation>
    <scope>NUCLEOTIDE SEQUENCE [LARGE SCALE GENOMIC DNA]</scope>
    <source>
        <strain evidence="2 3">YoMME</strain>
    </source>
</reference>
<dbReference type="CDD" id="cd04301">
    <property type="entry name" value="NAT_SF"/>
    <property type="match status" value="1"/>
</dbReference>
<dbReference type="Pfam" id="PF00583">
    <property type="entry name" value="Acetyltransf_1"/>
    <property type="match status" value="1"/>
</dbReference>
<gene>
    <name evidence="2" type="ORF">LQV63_10700</name>
</gene>
<organism evidence="2 3">
    <name type="scientific">Paenibacillus profundus</name>
    <dbReference type="NCBI Taxonomy" id="1173085"/>
    <lineage>
        <taxon>Bacteria</taxon>
        <taxon>Bacillati</taxon>
        <taxon>Bacillota</taxon>
        <taxon>Bacilli</taxon>
        <taxon>Bacillales</taxon>
        <taxon>Paenibacillaceae</taxon>
        <taxon>Paenibacillus</taxon>
    </lineage>
</organism>
<dbReference type="InterPro" id="IPR000182">
    <property type="entry name" value="GNAT_dom"/>
</dbReference>
<keyword evidence="3" id="KW-1185">Reference proteome</keyword>
<proteinExistence type="predicted"/>
<name>A0ABS8YFE1_9BACL</name>
<dbReference type="EMBL" id="JAJNBZ010000006">
    <property type="protein sequence ID" value="MCE5169782.1"/>
    <property type="molecule type" value="Genomic_DNA"/>
</dbReference>
<evidence type="ECO:0000313" key="2">
    <source>
        <dbReference type="EMBL" id="MCE5169782.1"/>
    </source>
</evidence>
<accession>A0ABS8YFE1</accession>
<feature type="domain" description="N-acetyltransferase" evidence="1">
    <location>
        <begin position="101"/>
        <end position="237"/>
    </location>
</feature>
<sequence length="237" mass="26548">MLVQSTIEQFVEGWVICRRVPNTRIHKESAFIHVQFGEHVGGRTDEIFINEAAPETLKQVEQYMNEQQKYWLTVFSEGEPLNLSQYLYRVSETLMVNKLIEPLDQITAAAGTEVKLIDDEAEALELNAYFNAAIADPRRIKDTDIEDYAVYVNGKPAGNGRISFNPAEGVACMDNIYVDAAYRGNGLGKVLCSTLLHRAQPLSKSCILASSDMGYPLYKKLGFEPICNMHVYEQAGS</sequence>
<dbReference type="InterPro" id="IPR016181">
    <property type="entry name" value="Acyl_CoA_acyltransferase"/>
</dbReference>
<evidence type="ECO:0000259" key="1">
    <source>
        <dbReference type="PROSITE" id="PS51186"/>
    </source>
</evidence>
<dbReference type="PROSITE" id="PS51186">
    <property type="entry name" value="GNAT"/>
    <property type="match status" value="1"/>
</dbReference>
<dbReference type="Proteomes" id="UP001199916">
    <property type="component" value="Unassembled WGS sequence"/>
</dbReference>
<dbReference type="Gene3D" id="3.40.630.30">
    <property type="match status" value="1"/>
</dbReference>
<dbReference type="PANTHER" id="PTHR42791:SF1">
    <property type="entry name" value="N-ACETYLTRANSFERASE DOMAIN-CONTAINING PROTEIN"/>
    <property type="match status" value="1"/>
</dbReference>